<sequence length="426" mass="45998">MAARRFLAIIAALIVLAIVGAFAYQLFAPYLMRAAFVPDVSFAESPKPPPTFYDRADAWLARPGLPADVVRWTPEGYSPAPKPAVAVFYVHPTTYLRGDRWNAPIALTGDPRFRQTIFLKSQASVFNGIGEIWAPKYRQATFGAFLSLGEPDSAKAFAVAYSDIEKAFELFLREIPADQKIILAGHSQGSLHLVSLLAQKIAGTPVVDRIVAAYLIGWPISIEADLPALGLKPCETPEETRCIIAYQSYAEPAQPESIFDPFYTTTGLTGAPRKDTHLLCIDPLAGPAAPLEGVDPAAEAPPETAEAETPADGEAADASAEAAPTAEAEAEADPYGAARNLGTLIPFDETYSDARLEPGIVGAKCMEKGYLSIGEKPPEALRSYVLPGNNYHVYDYPLFWANLRTDAERRTQAALTARAAASRRTK</sequence>
<evidence type="ECO:0000256" key="1">
    <source>
        <dbReference type="SAM" id="MobiDB-lite"/>
    </source>
</evidence>
<reference evidence="3" key="1">
    <citation type="journal article" date="2019" name="Int. J. Syst. Evol. Microbiol.">
        <title>The Global Catalogue of Microorganisms (GCM) 10K type strain sequencing project: providing services to taxonomists for standard genome sequencing and annotation.</title>
        <authorList>
            <consortium name="The Broad Institute Genomics Platform"/>
            <consortium name="The Broad Institute Genome Sequencing Center for Infectious Disease"/>
            <person name="Wu L."/>
            <person name="Ma J."/>
        </authorList>
    </citation>
    <scope>NUCLEOTIDE SEQUENCE [LARGE SCALE GENOMIC DNA]</scope>
    <source>
        <strain evidence="3">CCUG 52537</strain>
    </source>
</reference>
<evidence type="ECO:0000313" key="3">
    <source>
        <dbReference type="Proteomes" id="UP001597124"/>
    </source>
</evidence>
<protein>
    <submittedName>
        <fullName evidence="2">DUF3089 domain-containing protein</fullName>
    </submittedName>
</protein>
<comment type="caution">
    <text evidence="2">The sequence shown here is derived from an EMBL/GenBank/DDBJ whole genome shotgun (WGS) entry which is preliminary data.</text>
</comment>
<dbReference type="EMBL" id="JBHTIK010000004">
    <property type="protein sequence ID" value="MFD0848077.1"/>
    <property type="molecule type" value="Genomic_DNA"/>
</dbReference>
<feature type="region of interest" description="Disordered" evidence="1">
    <location>
        <begin position="291"/>
        <end position="335"/>
    </location>
</feature>
<dbReference type="Pfam" id="PF11288">
    <property type="entry name" value="DUF3089"/>
    <property type="match status" value="1"/>
</dbReference>
<dbReference type="SUPFAM" id="SSF53474">
    <property type="entry name" value="alpha/beta-Hydrolases"/>
    <property type="match status" value="1"/>
</dbReference>
<dbReference type="Proteomes" id="UP001597124">
    <property type="component" value="Unassembled WGS sequence"/>
</dbReference>
<name>A0ABW3C2Z2_SPHXN</name>
<feature type="compositionally biased region" description="Low complexity" evidence="1">
    <location>
        <begin position="295"/>
        <end position="304"/>
    </location>
</feature>
<feature type="compositionally biased region" description="Low complexity" evidence="1">
    <location>
        <begin position="316"/>
        <end position="327"/>
    </location>
</feature>
<dbReference type="RefSeq" id="WP_381488244.1">
    <property type="nucleotide sequence ID" value="NZ_JBHTIK010000004.1"/>
</dbReference>
<feature type="compositionally biased region" description="Acidic residues" evidence="1">
    <location>
        <begin position="305"/>
        <end position="315"/>
    </location>
</feature>
<accession>A0ABW3C2Z2</accession>
<dbReference type="Gene3D" id="3.40.50.1820">
    <property type="entry name" value="alpha/beta hydrolase"/>
    <property type="match status" value="1"/>
</dbReference>
<dbReference type="InterPro" id="IPR029058">
    <property type="entry name" value="AB_hydrolase_fold"/>
</dbReference>
<evidence type="ECO:0000313" key="2">
    <source>
        <dbReference type="EMBL" id="MFD0848077.1"/>
    </source>
</evidence>
<keyword evidence="3" id="KW-1185">Reference proteome</keyword>
<proteinExistence type="predicted"/>
<gene>
    <name evidence="2" type="ORF">ACFQ00_07060</name>
</gene>
<organism evidence="2 3">
    <name type="scientific">Sphingosinicella xenopeptidilytica</name>
    <dbReference type="NCBI Taxonomy" id="364098"/>
    <lineage>
        <taxon>Bacteria</taxon>
        <taxon>Pseudomonadati</taxon>
        <taxon>Pseudomonadota</taxon>
        <taxon>Alphaproteobacteria</taxon>
        <taxon>Sphingomonadales</taxon>
        <taxon>Sphingosinicellaceae</taxon>
        <taxon>Sphingosinicella</taxon>
    </lineage>
</organism>
<dbReference type="InterPro" id="IPR021440">
    <property type="entry name" value="DUF3089"/>
</dbReference>